<dbReference type="Proteomes" id="UP000316270">
    <property type="component" value="Chromosome 6"/>
</dbReference>
<feature type="compositionally biased region" description="Basic residues" evidence="4">
    <location>
        <begin position="843"/>
        <end position="858"/>
    </location>
</feature>
<evidence type="ECO:0000256" key="2">
    <source>
        <dbReference type="ARBA" id="ARBA00022723"/>
    </source>
</evidence>
<keyword evidence="7" id="KW-1185">Reference proteome</keyword>
<keyword evidence="2" id="KW-0479">Metal-binding</keyword>
<organism evidence="6 7">
    <name type="scientific">Venturia effusa</name>
    <dbReference type="NCBI Taxonomy" id="50376"/>
    <lineage>
        <taxon>Eukaryota</taxon>
        <taxon>Fungi</taxon>
        <taxon>Dikarya</taxon>
        <taxon>Ascomycota</taxon>
        <taxon>Pezizomycotina</taxon>
        <taxon>Dothideomycetes</taxon>
        <taxon>Pleosporomycetidae</taxon>
        <taxon>Venturiales</taxon>
        <taxon>Venturiaceae</taxon>
        <taxon>Venturia</taxon>
    </lineage>
</organism>
<dbReference type="GO" id="GO:0003677">
    <property type="term" value="F:DNA binding"/>
    <property type="evidence" value="ECO:0007669"/>
    <property type="project" value="InterPro"/>
</dbReference>
<dbReference type="PROSITE" id="PS50048">
    <property type="entry name" value="ZN2_CY6_FUNGAL_2"/>
    <property type="match status" value="1"/>
</dbReference>
<feature type="region of interest" description="Disordered" evidence="4">
    <location>
        <begin position="747"/>
        <end position="769"/>
    </location>
</feature>
<dbReference type="CDD" id="cd12148">
    <property type="entry name" value="fungal_TF_MHR"/>
    <property type="match status" value="1"/>
</dbReference>
<dbReference type="GO" id="GO:0008270">
    <property type="term" value="F:zinc ion binding"/>
    <property type="evidence" value="ECO:0007669"/>
    <property type="project" value="InterPro"/>
</dbReference>
<proteinExistence type="predicted"/>
<evidence type="ECO:0000313" key="7">
    <source>
        <dbReference type="Proteomes" id="UP000316270"/>
    </source>
</evidence>
<dbReference type="SUPFAM" id="SSF57701">
    <property type="entry name" value="Zn2/Cys6 DNA-binding domain"/>
    <property type="match status" value="1"/>
</dbReference>
<evidence type="ECO:0000313" key="6">
    <source>
        <dbReference type="EMBL" id="QDS71542.1"/>
    </source>
</evidence>
<feature type="compositionally biased region" description="Polar residues" evidence="4">
    <location>
        <begin position="16"/>
        <end position="41"/>
    </location>
</feature>
<dbReference type="GO" id="GO:0005634">
    <property type="term" value="C:nucleus"/>
    <property type="evidence" value="ECO:0007669"/>
    <property type="project" value="UniProtKB-SubCell"/>
</dbReference>
<sequence length="858" mass="98066">MDSNGMISGMHHNLHPFQSQDSSQTADSGNLQHRSATNQQRLGKWGSGPGSSPPKIRRRNRLITSCLECRRRKLKCDKLHPCSNCTKFARDCVFLAPALDPAAQLKLAEIKEKMGSLERTLEDDVARGRGRSDSMNDSCGEQLPGLGDDSSAEDEAPEPDNERGLEPTPLAFTDAAYYEDADDDMLDLGVTIGKMRLTERIGGFVRPKFSQEITYVLNEVPSFASGQKPISPTSVLSNEDVIRPGKEFLAPSSNFFFSTEPQHSNFMSYLPSQNVADNLLNQYWNCVHYMCRVLHRPTFERQYMSFWQQVQGGIEPPASLQALVFSVLLSATTSLDEEQIAIQFGVEKKQLIESFQQGTESALYRANFIRTTKLQTLQALVMYLIPLCRTEVTRAHSALAGTAIRLAECMGLHRDGTHYGLSPVEVHVRRMIWYQLCFLDIRTCEATGPRPQIHKEDFDTRYPLNVNDIDLESDNPPTEDAPHWTDMTFSRMRFEINEMHRYTWLERPRLERKKTTLTAVLTKVQHFIAATDKKYLPMLDKNQPLHNMALLVYKLTTLRIHIMFLHRYSSNHARKMPERLRKIVLTSGVQQVECAIMIETIPALKPWAWYLGALHQYHTALLLLAEEYATDIRHHEDRIWKCLDYVFELPDHLTRREKARLVLSEVAQKTEIYHSFRRMRAPKDVEDKMGPPPPTTIRAHGQLSPSASPPPMAAHSVGRMAGHAEYRTFRPNIGDQVYYASLNASPMTAQTSPHSTTSNMSCHDPRRRGESFGSMASPGMVDVDWNEWDKLFPPEANLAEFGHLPDFQFTNNFIHPIQQQQQQQQQQHHLHNQQLQLQTQQFQHHHHQGHHTHPNTPC</sequence>
<accession>A0A517L7D2</accession>
<dbReference type="PANTHER" id="PTHR31001">
    <property type="entry name" value="UNCHARACTERIZED TRANSCRIPTIONAL REGULATORY PROTEIN"/>
    <property type="match status" value="1"/>
</dbReference>
<dbReference type="Pfam" id="PF00172">
    <property type="entry name" value="Zn_clus"/>
    <property type="match status" value="1"/>
</dbReference>
<dbReference type="PROSITE" id="PS00463">
    <property type="entry name" value="ZN2_CY6_FUNGAL_1"/>
    <property type="match status" value="1"/>
</dbReference>
<dbReference type="Pfam" id="PF04082">
    <property type="entry name" value="Fungal_trans"/>
    <property type="match status" value="1"/>
</dbReference>
<feature type="compositionally biased region" description="Basic and acidic residues" evidence="4">
    <location>
        <begin position="121"/>
        <end position="134"/>
    </location>
</feature>
<dbReference type="SMART" id="SM00906">
    <property type="entry name" value="Fungal_trans"/>
    <property type="match status" value="1"/>
</dbReference>
<dbReference type="GO" id="GO:0006351">
    <property type="term" value="P:DNA-templated transcription"/>
    <property type="evidence" value="ECO:0007669"/>
    <property type="project" value="InterPro"/>
</dbReference>
<keyword evidence="3" id="KW-0539">Nucleus</keyword>
<dbReference type="AlphaFoldDB" id="A0A517L7D2"/>
<dbReference type="CDD" id="cd00067">
    <property type="entry name" value="GAL4"/>
    <property type="match status" value="1"/>
</dbReference>
<reference evidence="6 7" key="1">
    <citation type="submission" date="2019-07" db="EMBL/GenBank/DDBJ databases">
        <title>Finished genome of Venturia effusa.</title>
        <authorList>
            <person name="Young C.A."/>
            <person name="Cox M.P."/>
            <person name="Ganley A.R.D."/>
            <person name="David W.J."/>
        </authorList>
    </citation>
    <scope>NUCLEOTIDE SEQUENCE [LARGE SCALE GENOMIC DNA]</scope>
    <source>
        <strain evidence="7">albino</strain>
    </source>
</reference>
<dbReference type="PANTHER" id="PTHR31001:SF40">
    <property type="entry name" value="ZN(II)2CYS6 TRANSCRIPTION FACTOR (EUROFUNG)"/>
    <property type="match status" value="1"/>
</dbReference>
<dbReference type="OrthoDB" id="424974at2759"/>
<feature type="compositionally biased region" description="Acidic residues" evidence="4">
    <location>
        <begin position="150"/>
        <end position="159"/>
    </location>
</feature>
<dbReference type="Gene3D" id="4.10.240.10">
    <property type="entry name" value="Zn(2)-C6 fungal-type DNA-binding domain"/>
    <property type="match status" value="1"/>
</dbReference>
<feature type="region of interest" description="Disordered" evidence="4">
    <location>
        <begin position="683"/>
        <end position="718"/>
    </location>
</feature>
<dbReference type="EMBL" id="CP042190">
    <property type="protein sequence ID" value="QDS71542.1"/>
    <property type="molecule type" value="Genomic_DNA"/>
</dbReference>
<comment type="subcellular location">
    <subcellularLocation>
        <location evidence="1">Nucleus</location>
    </subcellularLocation>
</comment>
<gene>
    <name evidence="6" type="ORF">FKW77_005379</name>
</gene>
<name>A0A517L7D2_9PEZI</name>
<evidence type="ECO:0000256" key="4">
    <source>
        <dbReference type="SAM" id="MobiDB-lite"/>
    </source>
</evidence>
<feature type="region of interest" description="Disordered" evidence="4">
    <location>
        <begin position="837"/>
        <end position="858"/>
    </location>
</feature>
<evidence type="ECO:0000256" key="1">
    <source>
        <dbReference type="ARBA" id="ARBA00004123"/>
    </source>
</evidence>
<dbReference type="STRING" id="50376.A0A517L7D2"/>
<protein>
    <recommendedName>
        <fullName evidence="5">Zn(2)-C6 fungal-type domain-containing protein</fullName>
    </recommendedName>
</protein>
<dbReference type="InterPro" id="IPR007219">
    <property type="entry name" value="XnlR_reg_dom"/>
</dbReference>
<feature type="domain" description="Zn(2)-C6 fungal-type" evidence="5">
    <location>
        <begin position="65"/>
        <end position="94"/>
    </location>
</feature>
<dbReference type="InterPro" id="IPR036864">
    <property type="entry name" value="Zn2-C6_fun-type_DNA-bd_sf"/>
</dbReference>
<dbReference type="GO" id="GO:0000981">
    <property type="term" value="F:DNA-binding transcription factor activity, RNA polymerase II-specific"/>
    <property type="evidence" value="ECO:0007669"/>
    <property type="project" value="InterPro"/>
</dbReference>
<evidence type="ECO:0000259" key="5">
    <source>
        <dbReference type="PROSITE" id="PS50048"/>
    </source>
</evidence>
<dbReference type="SMART" id="SM00066">
    <property type="entry name" value="GAL4"/>
    <property type="match status" value="1"/>
</dbReference>
<dbReference type="InterPro" id="IPR050613">
    <property type="entry name" value="Sec_Metabolite_Reg"/>
</dbReference>
<feature type="compositionally biased region" description="Polar residues" evidence="4">
    <location>
        <begin position="747"/>
        <end position="761"/>
    </location>
</feature>
<feature type="region of interest" description="Disordered" evidence="4">
    <location>
        <begin position="121"/>
        <end position="169"/>
    </location>
</feature>
<feature type="region of interest" description="Disordered" evidence="4">
    <location>
        <begin position="1"/>
        <end position="57"/>
    </location>
</feature>
<dbReference type="InterPro" id="IPR001138">
    <property type="entry name" value="Zn2Cys6_DnaBD"/>
</dbReference>
<evidence type="ECO:0000256" key="3">
    <source>
        <dbReference type="ARBA" id="ARBA00023242"/>
    </source>
</evidence>